<feature type="region of interest" description="Disordered" evidence="2">
    <location>
        <begin position="42"/>
        <end position="73"/>
    </location>
</feature>
<dbReference type="OrthoDB" id="346673at2759"/>
<comment type="similarity">
    <text evidence="1">Belongs to the ORC2 family.</text>
</comment>
<dbReference type="AlphaFoldDB" id="A0A0P1ABV5"/>
<comment type="subunit">
    <text evidence="1">Component of the origin recognition complex (ORC).</text>
</comment>
<name>A0A0P1ABV5_PLAHL</name>
<dbReference type="PANTHER" id="PTHR14052:SF0">
    <property type="entry name" value="ORIGIN RECOGNITION COMPLEX SUBUNIT 2"/>
    <property type="match status" value="1"/>
</dbReference>
<dbReference type="PANTHER" id="PTHR14052">
    <property type="entry name" value="ORIGIN RECOGNITION COMPLEX SUBUNIT 2"/>
    <property type="match status" value="1"/>
</dbReference>
<comment type="function">
    <text evidence="1">Component of the origin recognition complex (ORC) that binds origins of replication. DNA-binding is ATP-dependent. ORC is required to assemble the pre-replication complex necessary to initiate DNA replication.</text>
</comment>
<evidence type="ECO:0000313" key="5">
    <source>
        <dbReference type="Proteomes" id="UP000054928"/>
    </source>
</evidence>
<sequence>MSLDGLRARWNLRRTERCNSVELGAASANAYFTSKRIRQRAPSKVRKRSQNVQHVTNDASPSRIQSKRQRVNEQEADTEIECIRKLDLPSHSQMVAELRAVDEHRIPQYKHFEHFFSTWKCELLANFNLLFYGVGSKLALLQDFASTWLSDGFVLQIHGYLPVISLKYLIETIQSKILNIDVKQNRSLSQQCRDIGELKASRHSYLVYLMVHSIDGPALRNPETQLCLSWLAQAPFIHLVASMDHINGLSIWSEEDLLRFEWLSRNIDTCQPYRHEIELKLAKCAKTADITSSGVKFILQSLTPTDVAMLQEVARQQLALSKQLNAQSRTSKVAKYAPYQSVYEACRKKLLFFTPLAFKNSVKCLEDHGLLKKIRFHTVEYLEIPLPESVVKMEIVHQ</sequence>
<dbReference type="Proteomes" id="UP000054928">
    <property type="component" value="Unassembled WGS sequence"/>
</dbReference>
<dbReference type="STRING" id="4781.A0A0P1ABV5"/>
<dbReference type="InterPro" id="IPR056772">
    <property type="entry name" value="RecA-like_ORC2"/>
</dbReference>
<proteinExistence type="inferred from homology"/>
<evidence type="ECO:0000259" key="3">
    <source>
        <dbReference type="Pfam" id="PF04084"/>
    </source>
</evidence>
<dbReference type="GO" id="GO:0003688">
    <property type="term" value="F:DNA replication origin binding"/>
    <property type="evidence" value="ECO:0007669"/>
    <property type="project" value="UniProtKB-UniRule"/>
</dbReference>
<dbReference type="GO" id="GO:0006260">
    <property type="term" value="P:DNA replication"/>
    <property type="evidence" value="ECO:0007669"/>
    <property type="project" value="UniProtKB-UniRule"/>
</dbReference>
<reference evidence="5" key="1">
    <citation type="submission" date="2014-09" db="EMBL/GenBank/DDBJ databases">
        <authorList>
            <person name="Sharma Rahul"/>
            <person name="Thines Marco"/>
        </authorList>
    </citation>
    <scope>NUCLEOTIDE SEQUENCE [LARGE SCALE GENOMIC DNA]</scope>
</reference>
<keyword evidence="5" id="KW-1185">Reference proteome</keyword>
<dbReference type="InterPro" id="IPR007220">
    <property type="entry name" value="ORC2"/>
</dbReference>
<dbReference type="GO" id="GO:0005664">
    <property type="term" value="C:nuclear origin of replication recognition complex"/>
    <property type="evidence" value="ECO:0007669"/>
    <property type="project" value="UniProtKB-UniRule"/>
</dbReference>
<keyword evidence="1" id="KW-0539">Nucleus</keyword>
<accession>A0A0P1ABV5</accession>
<dbReference type="Pfam" id="PF04084">
    <property type="entry name" value="RecA-like_ORC2"/>
    <property type="match status" value="1"/>
</dbReference>
<dbReference type="EMBL" id="CCYD01000321">
    <property type="protein sequence ID" value="CEG38413.1"/>
    <property type="molecule type" value="Genomic_DNA"/>
</dbReference>
<feature type="domain" description="Origin recognition complex subunit 2 RecA-like" evidence="3">
    <location>
        <begin position="112"/>
        <end position="264"/>
    </location>
</feature>
<protein>
    <recommendedName>
        <fullName evidence="1">Origin recognition complex subunit 2</fullName>
    </recommendedName>
</protein>
<feature type="compositionally biased region" description="Polar residues" evidence="2">
    <location>
        <begin position="50"/>
        <end position="64"/>
    </location>
</feature>
<comment type="subcellular location">
    <subcellularLocation>
        <location evidence="1">Nucleus</location>
    </subcellularLocation>
</comment>
<evidence type="ECO:0000256" key="1">
    <source>
        <dbReference type="RuleBase" id="RU368084"/>
    </source>
</evidence>
<dbReference type="OMA" id="WETHCCK"/>
<dbReference type="GeneID" id="36403546"/>
<evidence type="ECO:0000313" key="4">
    <source>
        <dbReference type="EMBL" id="CEG38413.1"/>
    </source>
</evidence>
<evidence type="ECO:0000256" key="2">
    <source>
        <dbReference type="SAM" id="MobiDB-lite"/>
    </source>
</evidence>
<organism evidence="4 5">
    <name type="scientific">Plasmopara halstedii</name>
    <name type="common">Downy mildew of sunflower</name>
    <dbReference type="NCBI Taxonomy" id="4781"/>
    <lineage>
        <taxon>Eukaryota</taxon>
        <taxon>Sar</taxon>
        <taxon>Stramenopiles</taxon>
        <taxon>Oomycota</taxon>
        <taxon>Peronosporomycetes</taxon>
        <taxon>Peronosporales</taxon>
        <taxon>Peronosporaceae</taxon>
        <taxon>Plasmopara</taxon>
    </lineage>
</organism>
<dbReference type="RefSeq" id="XP_024574782.1">
    <property type="nucleotide sequence ID" value="XM_024723846.1"/>
</dbReference>
<keyword evidence="1" id="KW-0235">DNA replication</keyword>